<evidence type="ECO:0000313" key="6">
    <source>
        <dbReference type="EMBL" id="MBB4981664.1"/>
    </source>
</evidence>
<dbReference type="Gene3D" id="2.60.40.10">
    <property type="entry name" value="Immunoglobulins"/>
    <property type="match status" value="1"/>
</dbReference>
<sequence length="594" mass="62251">MPVLASGGRRRGLHLAGAAVALGALSAALGVPTAAHADLPGASPVLTRAPYLTDLTPTSVRVTWATTTRSRQTVKYGPLGNCTANSVTSTVLGTTITVNGLTRYTNSVTVPNLSPDTPYCYRVYTGDATPIDLLGTNPSPEFSTMVPDGSTTPFTFAVLGDWGDTTSNGVNSGAVNQDQANVLSRLAASGARFTLSTGDVAYPSGSQTNYGDLQQSGVNISGVFAPEYYAAPGQKIPMFAVNGNHGRNTTLLPTWPESAVTAASNGVYSQVSYPSFFGSDPATYPTTYYAFTSGGVRFYMLDASWSDSNTGTADGNNCEGTDHCAIYQVDAAAHWTTTSAEYQWLQQDLAAHPGGVKVAAFHFPLRSDDPTEPDDEYLKNNPGSTDTLEQLLHDNGVNLVFNGHSHIYQRNVAPPGGVPSYVTGGGGAKLSSVGGHGCDPTDAYALGWSYSSNVGKRCPTSVPIPAADANVHHFLLVSVNGSTLTVTPTDSLGNQFDAQTYDFTADGTAPSAPSPLTVTRPASTTMKLTWGASTDDRQLATYDVYRNGTYMATVPKEVLTFSDKTAVCPASYSYEVRARDLAGNTAGTTTPVTC</sequence>
<dbReference type="Gene3D" id="3.60.21.10">
    <property type="match status" value="1"/>
</dbReference>
<feature type="chain" id="PRO_5030559035" description="Fibronectin type-III domain-containing protein" evidence="4">
    <location>
        <begin position="38"/>
        <end position="594"/>
    </location>
</feature>
<dbReference type="GO" id="GO:0000272">
    <property type="term" value="P:polysaccharide catabolic process"/>
    <property type="evidence" value="ECO:0007669"/>
    <property type="project" value="UniProtKB-KW"/>
</dbReference>
<dbReference type="RefSeq" id="WP_184930869.1">
    <property type="nucleotide sequence ID" value="NZ_JACHJY010000003.1"/>
</dbReference>
<dbReference type="GO" id="GO:0046872">
    <property type="term" value="F:metal ion binding"/>
    <property type="evidence" value="ECO:0007669"/>
    <property type="project" value="InterPro"/>
</dbReference>
<keyword evidence="2" id="KW-0326">Glycosidase</keyword>
<dbReference type="PROSITE" id="PS51318">
    <property type="entry name" value="TAT"/>
    <property type="match status" value="1"/>
</dbReference>
<feature type="domain" description="Fibronectin type-III" evidence="5">
    <location>
        <begin position="46"/>
        <end position="149"/>
    </location>
</feature>
<dbReference type="InterPro" id="IPR004843">
    <property type="entry name" value="Calcineurin-like_PHP"/>
</dbReference>
<dbReference type="PANTHER" id="PTHR22953:SF153">
    <property type="entry name" value="PURPLE ACID PHOSPHATASE"/>
    <property type="match status" value="1"/>
</dbReference>
<dbReference type="SUPFAM" id="SSF49265">
    <property type="entry name" value="Fibronectin type III"/>
    <property type="match status" value="1"/>
</dbReference>
<dbReference type="Pfam" id="PF16656">
    <property type="entry name" value="Pur_ac_phosph_N"/>
    <property type="match status" value="1"/>
</dbReference>
<dbReference type="Gene3D" id="2.60.40.380">
    <property type="entry name" value="Purple acid phosphatase-like, N-terminal"/>
    <property type="match status" value="1"/>
</dbReference>
<dbReference type="InterPro" id="IPR013783">
    <property type="entry name" value="Ig-like_fold"/>
</dbReference>
<dbReference type="InterPro" id="IPR006311">
    <property type="entry name" value="TAT_signal"/>
</dbReference>
<dbReference type="CDD" id="cd00063">
    <property type="entry name" value="FN3"/>
    <property type="match status" value="1"/>
</dbReference>
<dbReference type="PROSITE" id="PS50853">
    <property type="entry name" value="FN3"/>
    <property type="match status" value="1"/>
</dbReference>
<evidence type="ECO:0000256" key="1">
    <source>
        <dbReference type="ARBA" id="ARBA00022729"/>
    </source>
</evidence>
<dbReference type="InterPro" id="IPR039331">
    <property type="entry name" value="PAPs-like"/>
</dbReference>
<dbReference type="GO" id="GO:0003993">
    <property type="term" value="F:acid phosphatase activity"/>
    <property type="evidence" value="ECO:0007669"/>
    <property type="project" value="InterPro"/>
</dbReference>
<dbReference type="InterPro" id="IPR003961">
    <property type="entry name" value="FN3_dom"/>
</dbReference>
<dbReference type="PANTHER" id="PTHR22953">
    <property type="entry name" value="ACID PHOSPHATASE RELATED"/>
    <property type="match status" value="1"/>
</dbReference>
<dbReference type="InterPro" id="IPR015914">
    <property type="entry name" value="PAPs_N"/>
</dbReference>
<evidence type="ECO:0000313" key="7">
    <source>
        <dbReference type="Proteomes" id="UP000582643"/>
    </source>
</evidence>
<dbReference type="EMBL" id="JACHJY010000003">
    <property type="protein sequence ID" value="MBB4981664.1"/>
    <property type="molecule type" value="Genomic_DNA"/>
</dbReference>
<gene>
    <name evidence="6" type="ORF">GGE06_002574</name>
</gene>
<protein>
    <recommendedName>
        <fullName evidence="5">Fibronectin type-III domain-containing protein</fullName>
    </recommendedName>
</protein>
<dbReference type="SUPFAM" id="SSF56300">
    <property type="entry name" value="Metallo-dependent phosphatases"/>
    <property type="match status" value="1"/>
</dbReference>
<evidence type="ECO:0000256" key="4">
    <source>
        <dbReference type="SAM" id="SignalP"/>
    </source>
</evidence>
<reference evidence="6 7" key="1">
    <citation type="submission" date="2020-08" db="EMBL/GenBank/DDBJ databases">
        <title>Genomic Encyclopedia of Type Strains, Phase III (KMG-III): the genomes of soil and plant-associated and newly described type strains.</title>
        <authorList>
            <person name="Whitman W."/>
        </authorList>
    </citation>
    <scope>NUCLEOTIDE SEQUENCE [LARGE SCALE GENOMIC DNA]</scope>
    <source>
        <strain evidence="6 7">SFB5A</strain>
    </source>
</reference>
<evidence type="ECO:0000259" key="5">
    <source>
        <dbReference type="PROSITE" id="PS50853"/>
    </source>
</evidence>
<keyword evidence="7" id="KW-1185">Reference proteome</keyword>
<proteinExistence type="predicted"/>
<keyword evidence="3" id="KW-0624">Polysaccharide degradation</keyword>
<dbReference type="InterPro" id="IPR029052">
    <property type="entry name" value="Metallo-depent_PP-like"/>
</dbReference>
<evidence type="ECO:0000256" key="3">
    <source>
        <dbReference type="ARBA" id="ARBA00023326"/>
    </source>
</evidence>
<dbReference type="SMART" id="SM00060">
    <property type="entry name" value="FN3"/>
    <property type="match status" value="2"/>
</dbReference>
<dbReference type="Proteomes" id="UP000582643">
    <property type="component" value="Unassembled WGS sequence"/>
</dbReference>
<dbReference type="AlphaFoldDB" id="A0A7W7XAN7"/>
<feature type="signal peptide" evidence="4">
    <location>
        <begin position="1"/>
        <end position="37"/>
    </location>
</feature>
<keyword evidence="1 4" id="KW-0732">Signal</keyword>
<keyword evidence="2" id="KW-0378">Hydrolase</keyword>
<evidence type="ECO:0000256" key="2">
    <source>
        <dbReference type="ARBA" id="ARBA00023295"/>
    </source>
</evidence>
<dbReference type="InterPro" id="IPR036116">
    <property type="entry name" value="FN3_sf"/>
</dbReference>
<dbReference type="GO" id="GO:0016798">
    <property type="term" value="F:hydrolase activity, acting on glycosyl bonds"/>
    <property type="evidence" value="ECO:0007669"/>
    <property type="project" value="UniProtKB-KW"/>
</dbReference>
<comment type="caution">
    <text evidence="6">The sequence shown here is derived from an EMBL/GenBank/DDBJ whole genome shotgun (WGS) entry which is preliminary data.</text>
</comment>
<name>A0A7W7XAN7_9ACTN</name>
<dbReference type="Pfam" id="PF00149">
    <property type="entry name" value="Metallophos"/>
    <property type="match status" value="1"/>
</dbReference>
<organism evidence="6 7">
    <name type="scientific">Streptomyces nymphaeiformis</name>
    <dbReference type="NCBI Taxonomy" id="2663842"/>
    <lineage>
        <taxon>Bacteria</taxon>
        <taxon>Bacillati</taxon>
        <taxon>Actinomycetota</taxon>
        <taxon>Actinomycetes</taxon>
        <taxon>Kitasatosporales</taxon>
        <taxon>Streptomycetaceae</taxon>
        <taxon>Streptomyces</taxon>
    </lineage>
</organism>
<accession>A0A7W7XAN7</accession>
<keyword evidence="3" id="KW-0119">Carbohydrate metabolism</keyword>